<dbReference type="PANTHER" id="PTHR47785">
    <property type="entry name" value="ZN(II)2CYS6 TRANSCRIPTION FACTOR (EUROFUNG)-RELATED-RELATED"/>
    <property type="match status" value="1"/>
</dbReference>
<dbReference type="CDD" id="cd00067">
    <property type="entry name" value="GAL4"/>
    <property type="match status" value="1"/>
</dbReference>
<dbReference type="InterPro" id="IPR053181">
    <property type="entry name" value="EcdB-like_regulator"/>
</dbReference>
<proteinExistence type="predicted"/>
<dbReference type="SMART" id="SM00066">
    <property type="entry name" value="GAL4"/>
    <property type="match status" value="1"/>
</dbReference>
<dbReference type="PROSITE" id="PS50048">
    <property type="entry name" value="ZN2_CY6_FUNGAL_2"/>
    <property type="match status" value="1"/>
</dbReference>
<dbReference type="CDD" id="cd12148">
    <property type="entry name" value="fungal_TF_MHR"/>
    <property type="match status" value="1"/>
</dbReference>
<protein>
    <recommendedName>
        <fullName evidence="2">Zn(2)-C6 fungal-type domain-containing protein</fullName>
    </recommendedName>
</protein>
<organism evidence="3 4">
    <name type="scientific">Corynespora cassiicola Philippines</name>
    <dbReference type="NCBI Taxonomy" id="1448308"/>
    <lineage>
        <taxon>Eukaryota</taxon>
        <taxon>Fungi</taxon>
        <taxon>Dikarya</taxon>
        <taxon>Ascomycota</taxon>
        <taxon>Pezizomycotina</taxon>
        <taxon>Dothideomycetes</taxon>
        <taxon>Pleosporomycetidae</taxon>
        <taxon>Pleosporales</taxon>
        <taxon>Corynesporascaceae</taxon>
        <taxon>Corynespora</taxon>
    </lineage>
</organism>
<dbReference type="AlphaFoldDB" id="A0A2T2NBD0"/>
<keyword evidence="1" id="KW-0539">Nucleus</keyword>
<dbReference type="PROSITE" id="PS00463">
    <property type="entry name" value="ZN2_CY6_FUNGAL_1"/>
    <property type="match status" value="1"/>
</dbReference>
<sequence length="531" mass="59446">MQAESDSRKRPAPRGTAAYPRKRAVAACQTCRSRKTKCDNRRPACTFCERAGATCNYSSQDLSAYDPASLAILDRLDQLENTLKSHISSGAPQTFLGAKHILSWPVFQERFQSRANLVQLLRQSPPLDRPKSVNCDIDNETCKQLVEQCFQHVLSKNPVLEEEALRKTINRVCLNGVSWDADSCLALLVCAIGSIASPKSSDTDWAASSSYFGAAQRRIGMLMSWDGIAVPQCYFLAGVYFMYNLRPLEAWRMFAQAVVCIHPDNPETMPPGHYSLEECVYWSCWKSEVELRMILQLPSFGVIGNRYPPHIPEPPVTDAAHEPKWFYYLADISLRRLDMNIRETVATALGRQIEKGARYTKLARAVPTLEEQLKDWAKSMPDVFNMSDTEESVLDSILKGRLLDSYDILYIPFLEAVLAADVPHGEAVAVMETYARKALECCVGRMTGLHQRFTIRHHGTWLMLQTCMRSALLILAARVAGHSDLLPEGWGSAVSIAATALAYWKEESPDVQDRFDILRMLGAECGVDIPA</sequence>
<evidence type="ECO:0000313" key="3">
    <source>
        <dbReference type="EMBL" id="PSN62348.1"/>
    </source>
</evidence>
<evidence type="ECO:0000313" key="4">
    <source>
        <dbReference type="Proteomes" id="UP000240883"/>
    </source>
</evidence>
<dbReference type="STRING" id="1448308.A0A2T2NBD0"/>
<reference evidence="3 4" key="1">
    <citation type="journal article" date="2018" name="Front. Microbiol.">
        <title>Genome-Wide Analysis of Corynespora cassiicola Leaf Fall Disease Putative Effectors.</title>
        <authorList>
            <person name="Lopez D."/>
            <person name="Ribeiro S."/>
            <person name="Label P."/>
            <person name="Fumanal B."/>
            <person name="Venisse J.S."/>
            <person name="Kohler A."/>
            <person name="de Oliveira R.R."/>
            <person name="Labutti K."/>
            <person name="Lipzen A."/>
            <person name="Lail K."/>
            <person name="Bauer D."/>
            <person name="Ohm R.A."/>
            <person name="Barry K.W."/>
            <person name="Spatafora J."/>
            <person name="Grigoriev I.V."/>
            <person name="Martin F.M."/>
            <person name="Pujade-Renaud V."/>
        </authorList>
    </citation>
    <scope>NUCLEOTIDE SEQUENCE [LARGE SCALE GENOMIC DNA]</scope>
    <source>
        <strain evidence="3 4">Philippines</strain>
    </source>
</reference>
<dbReference type="InterPro" id="IPR036864">
    <property type="entry name" value="Zn2-C6_fun-type_DNA-bd_sf"/>
</dbReference>
<keyword evidence="4" id="KW-1185">Reference proteome</keyword>
<dbReference type="GO" id="GO:0000981">
    <property type="term" value="F:DNA-binding transcription factor activity, RNA polymerase II-specific"/>
    <property type="evidence" value="ECO:0007669"/>
    <property type="project" value="InterPro"/>
</dbReference>
<dbReference type="Proteomes" id="UP000240883">
    <property type="component" value="Unassembled WGS sequence"/>
</dbReference>
<evidence type="ECO:0000259" key="2">
    <source>
        <dbReference type="PROSITE" id="PS50048"/>
    </source>
</evidence>
<name>A0A2T2NBD0_CORCC</name>
<feature type="domain" description="Zn(2)-C6 fungal-type" evidence="2">
    <location>
        <begin position="27"/>
        <end position="57"/>
    </location>
</feature>
<dbReference type="EMBL" id="KZ678142">
    <property type="protein sequence ID" value="PSN62348.1"/>
    <property type="molecule type" value="Genomic_DNA"/>
</dbReference>
<dbReference type="Pfam" id="PF00172">
    <property type="entry name" value="Zn_clus"/>
    <property type="match status" value="1"/>
</dbReference>
<dbReference type="GO" id="GO:0008270">
    <property type="term" value="F:zinc ion binding"/>
    <property type="evidence" value="ECO:0007669"/>
    <property type="project" value="InterPro"/>
</dbReference>
<evidence type="ECO:0000256" key="1">
    <source>
        <dbReference type="ARBA" id="ARBA00023242"/>
    </source>
</evidence>
<dbReference type="OrthoDB" id="4356994at2759"/>
<gene>
    <name evidence="3" type="ORF">BS50DRAFT_561605</name>
</gene>
<dbReference type="InterPro" id="IPR001138">
    <property type="entry name" value="Zn2Cys6_DnaBD"/>
</dbReference>
<dbReference type="SUPFAM" id="SSF57701">
    <property type="entry name" value="Zn2/Cys6 DNA-binding domain"/>
    <property type="match status" value="1"/>
</dbReference>
<dbReference type="Gene3D" id="4.10.240.10">
    <property type="entry name" value="Zn(2)-C6 fungal-type DNA-binding domain"/>
    <property type="match status" value="1"/>
</dbReference>
<dbReference type="PANTHER" id="PTHR47785:SF5">
    <property type="entry name" value="ZN(II)2CYS6 TRANSCRIPTION FACTOR (EUROFUNG)"/>
    <property type="match status" value="1"/>
</dbReference>
<accession>A0A2T2NBD0</accession>